<gene>
    <name evidence="5" type="ORF">HNQ41_002434</name>
</gene>
<evidence type="ECO:0000256" key="4">
    <source>
        <dbReference type="PIRNR" id="PIRNR006707"/>
    </source>
</evidence>
<dbReference type="CDD" id="cd00090">
    <property type="entry name" value="HTH_ARSR"/>
    <property type="match status" value="1"/>
</dbReference>
<keyword evidence="2 4" id="KW-0238">DNA-binding</keyword>
<comment type="caution">
    <text evidence="5">The sequence shown here is derived from an EMBL/GenBank/DDBJ whole genome shotgun (WGS) entry which is preliminary data.</text>
</comment>
<evidence type="ECO:0000313" key="6">
    <source>
        <dbReference type="Proteomes" id="UP000551878"/>
    </source>
</evidence>
<dbReference type="InterPro" id="IPR026282">
    <property type="entry name" value="MJ1563"/>
</dbReference>
<dbReference type="SUPFAM" id="SSF46785">
    <property type="entry name" value="Winged helix' DNA-binding domain"/>
    <property type="match status" value="1"/>
</dbReference>
<dbReference type="RefSeq" id="WP_184664672.1">
    <property type="nucleotide sequence ID" value="NZ_JACHHB010000011.1"/>
</dbReference>
<dbReference type="GO" id="GO:0003677">
    <property type="term" value="F:DNA binding"/>
    <property type="evidence" value="ECO:0007669"/>
    <property type="project" value="UniProtKB-UniRule"/>
</dbReference>
<dbReference type="Gene3D" id="1.10.10.10">
    <property type="entry name" value="Winged helix-like DNA-binding domain superfamily/Winged helix DNA-binding domain"/>
    <property type="match status" value="1"/>
</dbReference>
<dbReference type="AlphaFoldDB" id="A0A840QSC0"/>
<dbReference type="InterPro" id="IPR011991">
    <property type="entry name" value="ArsR-like_HTH"/>
</dbReference>
<evidence type="ECO:0000256" key="1">
    <source>
        <dbReference type="ARBA" id="ARBA00023015"/>
    </source>
</evidence>
<keyword evidence="1 4" id="KW-0805">Transcription regulation</keyword>
<dbReference type="PANTHER" id="PTHR38465:SF1">
    <property type="entry name" value="HTH-TYPE TRANSCRIPTIONAL REGULATOR MJ1563-RELATED"/>
    <property type="match status" value="1"/>
</dbReference>
<reference evidence="5 6" key="1">
    <citation type="submission" date="2020-08" db="EMBL/GenBank/DDBJ databases">
        <title>Genomic Encyclopedia of Type Strains, Phase IV (KMG-IV): sequencing the most valuable type-strain genomes for metagenomic binning, comparative biology and taxonomic classification.</title>
        <authorList>
            <person name="Goeker M."/>
        </authorList>
    </citation>
    <scope>NUCLEOTIDE SEQUENCE [LARGE SCALE GENOMIC DNA]</scope>
    <source>
        <strain evidence="5 6">DSM 24696</strain>
    </source>
</reference>
<evidence type="ECO:0000256" key="2">
    <source>
        <dbReference type="ARBA" id="ARBA00023125"/>
    </source>
</evidence>
<accession>A0A840QSC0</accession>
<keyword evidence="6" id="KW-1185">Reference proteome</keyword>
<dbReference type="Proteomes" id="UP000551878">
    <property type="component" value="Unassembled WGS sequence"/>
</dbReference>
<name>A0A840QSC0_9BACI</name>
<organism evidence="5 6">
    <name type="scientific">Texcoconibacillus texcoconensis</name>
    <dbReference type="NCBI Taxonomy" id="1095777"/>
    <lineage>
        <taxon>Bacteria</taxon>
        <taxon>Bacillati</taxon>
        <taxon>Bacillota</taxon>
        <taxon>Bacilli</taxon>
        <taxon>Bacillales</taxon>
        <taxon>Bacillaceae</taxon>
        <taxon>Texcoconibacillus</taxon>
    </lineage>
</organism>
<comment type="similarity">
    <text evidence="4">Belongs to the GbsR family.</text>
</comment>
<dbReference type="PIRSF" id="PIRSF006707">
    <property type="entry name" value="MJ1563"/>
    <property type="match status" value="1"/>
</dbReference>
<dbReference type="InterPro" id="IPR036388">
    <property type="entry name" value="WH-like_DNA-bd_sf"/>
</dbReference>
<dbReference type="InterPro" id="IPR052362">
    <property type="entry name" value="HTH-GbsR_regulator"/>
</dbReference>
<dbReference type="EMBL" id="JACHHB010000011">
    <property type="protein sequence ID" value="MBB5174240.1"/>
    <property type="molecule type" value="Genomic_DNA"/>
</dbReference>
<protein>
    <recommendedName>
        <fullName evidence="4">HTH-type transcriptional regulator</fullName>
    </recommendedName>
</protein>
<dbReference type="PANTHER" id="PTHR38465">
    <property type="entry name" value="HTH-TYPE TRANSCRIPTIONAL REGULATOR MJ1563-RELATED"/>
    <property type="match status" value="1"/>
</dbReference>
<proteinExistence type="inferred from homology"/>
<dbReference type="InterPro" id="IPR036390">
    <property type="entry name" value="WH_DNA-bd_sf"/>
</dbReference>
<keyword evidence="3 4" id="KW-0804">Transcription</keyword>
<evidence type="ECO:0000313" key="5">
    <source>
        <dbReference type="EMBL" id="MBB5174240.1"/>
    </source>
</evidence>
<evidence type="ECO:0000256" key="3">
    <source>
        <dbReference type="ARBA" id="ARBA00023163"/>
    </source>
</evidence>
<sequence>MRSQSSYGAELEQLEESRNRFISELSNHVHLYGITPSVGRLYGTMFFSDGPMTLDDMSEALGMSKTSMSTGIRALLDANMVERAWEKGIRKDLYQADEDWYKSFTNVFINRWRNATELNRSAIEETKEMLNDLYARVEHPEIIGKIQCDLGKLSDAQAYYEWLDEVISLFETGEIFDIVPKKKGSRKHKM</sequence>